<dbReference type="InterPro" id="IPR051715">
    <property type="entry name" value="Intimin-Invasin_domain"/>
</dbReference>
<dbReference type="GO" id="GO:0009279">
    <property type="term" value="C:cell outer membrane"/>
    <property type="evidence" value="ECO:0007669"/>
    <property type="project" value="TreeGrafter"/>
</dbReference>
<feature type="domain" description="Big-1" evidence="3">
    <location>
        <begin position="1177"/>
        <end position="1269"/>
    </location>
</feature>
<evidence type="ECO:0000256" key="1">
    <source>
        <dbReference type="ARBA" id="ARBA00010116"/>
    </source>
</evidence>
<dbReference type="InterPro" id="IPR013783">
    <property type="entry name" value="Ig-like_fold"/>
</dbReference>
<evidence type="ECO:0000313" key="4">
    <source>
        <dbReference type="EMBL" id="HAB3964673.1"/>
    </source>
</evidence>
<name>A0A6Y1QNY2_SALDZ</name>
<dbReference type="FunFam" id="2.40.160.160:FF:000001">
    <property type="entry name" value="Intimin-like inverse autotransporter SinH"/>
    <property type="match status" value="1"/>
</dbReference>
<keyword evidence="2" id="KW-1133">Transmembrane helix</keyword>
<dbReference type="PANTHER" id="PTHR39576">
    <property type="entry name" value="ATTACHING AND EFFACING PROTEIN HOMOLOG-RELATED-RELATED"/>
    <property type="match status" value="1"/>
</dbReference>
<keyword evidence="2" id="KW-0812">Transmembrane</keyword>
<dbReference type="Pfam" id="PF02369">
    <property type="entry name" value="Big_1"/>
    <property type="match status" value="11"/>
</dbReference>
<reference evidence="4" key="1">
    <citation type="journal article" date="2018" name="Genome Biol.">
        <title>SKESA: strategic k-mer extension for scrupulous assemblies.</title>
        <authorList>
            <person name="Souvorov A."/>
            <person name="Agarwala R."/>
            <person name="Lipman D.J."/>
        </authorList>
    </citation>
    <scope>NUCLEOTIDE SEQUENCE</scope>
    <source>
        <strain evidence="4">Salmonella enterica</strain>
    </source>
</reference>
<dbReference type="PROSITE" id="PS51127">
    <property type="entry name" value="BIG1"/>
    <property type="match status" value="11"/>
</dbReference>
<comment type="caution">
    <text evidence="4">The sequence shown here is derived from an EMBL/GenBank/DDBJ whole genome shotgun (WGS) entry which is preliminary data.</text>
</comment>
<keyword evidence="2" id="KW-0472">Membrane</keyword>
<dbReference type="Gene3D" id="2.40.160.160">
    <property type="entry name" value="Inverse autotransporter, beta-domain"/>
    <property type="match status" value="1"/>
</dbReference>
<dbReference type="Gene3D" id="2.60.40.10">
    <property type="entry name" value="Immunoglobulins"/>
    <property type="match status" value="12"/>
</dbReference>
<dbReference type="InterPro" id="IPR038177">
    <property type="entry name" value="IAT_beta_sf"/>
</dbReference>
<feature type="domain" description="Big-1" evidence="3">
    <location>
        <begin position="672"/>
        <end position="767"/>
    </location>
</feature>
<dbReference type="InterPro" id="IPR003344">
    <property type="entry name" value="Big_1_dom"/>
</dbReference>
<dbReference type="InterPro" id="IPR003535">
    <property type="entry name" value="Intimin/invasin_bac"/>
</dbReference>
<feature type="domain" description="Big-1" evidence="3">
    <location>
        <begin position="775"/>
        <end position="867"/>
    </location>
</feature>
<feature type="transmembrane region" description="Helical" evidence="2">
    <location>
        <begin position="12"/>
        <end position="33"/>
    </location>
</feature>
<feature type="domain" description="Big-1" evidence="3">
    <location>
        <begin position="875"/>
        <end position="968"/>
    </location>
</feature>
<feature type="domain" description="Big-1" evidence="3">
    <location>
        <begin position="1480"/>
        <end position="1574"/>
    </location>
</feature>
<proteinExistence type="inferred from homology"/>
<dbReference type="SUPFAM" id="SSF49373">
    <property type="entry name" value="Invasin/intimin cell-adhesion fragments"/>
    <property type="match status" value="12"/>
</dbReference>
<feature type="domain" description="Big-1" evidence="3">
    <location>
        <begin position="1077"/>
        <end position="1169"/>
    </location>
</feature>
<feature type="domain" description="Big-1" evidence="3">
    <location>
        <begin position="976"/>
        <end position="1069"/>
    </location>
</feature>
<dbReference type="PANTHER" id="PTHR39576:SF2">
    <property type="entry name" value="ATTACHING AND EFFACING PROTEIN HOMOLOG-RELATED"/>
    <property type="match status" value="1"/>
</dbReference>
<dbReference type="SMART" id="SM00634">
    <property type="entry name" value="BID_1"/>
    <property type="match status" value="11"/>
</dbReference>
<gene>
    <name evidence="4" type="ORF">GBX62_11645</name>
</gene>
<feature type="domain" description="Big-1" evidence="3">
    <location>
        <begin position="1279"/>
        <end position="1372"/>
    </location>
</feature>
<feature type="domain" description="Big-1" evidence="3">
    <location>
        <begin position="571"/>
        <end position="664"/>
    </location>
</feature>
<dbReference type="PRINTS" id="PR01369">
    <property type="entry name" value="INTIMIN"/>
</dbReference>
<feature type="domain" description="Big-1" evidence="3">
    <location>
        <begin position="1582"/>
        <end position="1672"/>
    </location>
</feature>
<dbReference type="GO" id="GO:0007155">
    <property type="term" value="P:cell adhesion"/>
    <property type="evidence" value="ECO:0007669"/>
    <property type="project" value="InterPro"/>
</dbReference>
<protein>
    <submittedName>
        <fullName evidence="4">Intimin-like protein</fullName>
    </submittedName>
</protein>
<accession>A0A6Y1QNY2</accession>
<sequence>LAMRFSTRFTACIQICVHIIFLFINSFVFSFPIRAETTPPSAPQTTVTAASNTAKEDDAGKNLANVLSSTGAMLNQDNKTDALINSAINNGSAYATNAVQNWLQQFGTARVNLGLDNDLSLESASLDILLPLYDDKKHNLLFTQLGGRRDDDRNIINAGVGYRYFADHWMWGVNAFYDQQISSVTHQRLGFGGELGWDYFKLSANAYQRLSGWKDSKDHTDYEERVANGYDVRAEGYLPAYPQLGAQLIWEQYYGDDVALFGDSDDDRQRDPYALTAGVNYTPVPLFSVGLNQKMGKGNHNDTQIEMAVNWMLGSPLNAQLDADNVKNRRTLLGSRLDLVNRNNTIVLEYRKKELISLKVPEKMTGVEDETLPVNVTVKSKYPLDHITWQDDSLIQNGGNITEENGTWTVTMPHYVQNGAEKNMYVVAATAYDNQGNKSDVSHMTVAVSGFNPNDIVTATTAASTTLPADGVSTTQVSVTVTSGSGQKITGLASSLSAQLIRNTQIQGASAASPVAEKISEFKEQSPGVYVSTFTAGTQPGAVIVQPLYNQTTKLNTTTINLTAVKDTAHFATLDASKTTALANSQDAISMTAHVVDAMNNPVQGVTVHWESDNAGAMLNTPSSTTDSQGNAVASVTSGQIISTTVSVTLDNGESMQSKTLQFTADASSAKVIKIDADKTLALADNQDAITVSAMVTDASQHPLVNQPVNWAIDSASGSAHLADKQSNTDENGIATVTLKSAKAGQGIVSASTGDSEALKTDTLTFLPDVKTATLSSVTVSKTSALANGHDPVTFNVKVEDANKNPLKGIQISWATSSTQASLSATSTSTDAQGEATVDLTSTAVENVTVTATLGEQSQTSPTVNFLADDATASVQSVNADKTQAVANQNDRITLTAHVIDANEHPVANSAIEWKIVEGQGTLSTTQNSTDQQGDAIVTLVSSVQGKVVVSASAATGGAVNSPDLLFTADTATAKVTDITVDKSTAIANGKDQITYTATVTDAKGNPVKEQDVNWKVTPATAKLSAVTTQTDVNGTTTVTVTTLKAGDVNVTAQATTGAAWNAPVTTFTGDTATAQIENITVSKTTAIANGVDSITYTGTVIDANSNPVAGVTAEWSVSPATGKLSATTSTSDIAGKVTVALTSTEVENYVVTAEVNGNPENAETVNFTADAGSAAIRTLTANKTDDIAAGRDTITLTATVQDASGHPIANANVNWSSDNTSGNFSETTTATDAQGQAIVTFSGTLAQVTTVTASSVNDSEKTIQLNIVPDQLSAKVVSITSPEHDYDAIANGMDAINLTATVKDQYGNVINQGDVAWSLDPASSAQLSADTVPTNAEGKSTVSVTSENIVSCKAVATFNGISTHSVTMRFIADSTTAKLSQITASKTTDIVAGKDVITLQAAVTDGNNNPVANATVNWGTDSSGGAFQPADSSVTDSNGLASVTYTDTKAGTTTVGAGINDSQKELQLNVIGDVDTATLSNIKADKTQAVADNTDTVTWSVTVKDGYGNVLPSTAINWSSDDPDLTLTANSSVTNEQGIASISGHTLKARDAVVTATVPGNGKTLSAAKVTFIGDAKTATLLSLTVDRTNALANGSDTVTYTTQIEDVNHNSVPNAAINWQTTLNKLSASTTNTNSSGVATVKLSGNDVGQATVTASINTSSLKNDQVKFINTIEDTWYVTTDSSTYTSSAIKGYSDLGFVTSAPTTGPTELDWAPSGYSKVSTPVTLVDNSGQQYTVNLKGYRQSDCSTRPLNTAVGCNGSGGYRAQFTWSRSDNQTIPPGHYTGLIHFYGQDWHTSWAFEYRLTLDLTIN</sequence>
<feature type="non-terminal residue" evidence="4">
    <location>
        <position position="1"/>
    </location>
</feature>
<organism evidence="4">
    <name type="scientific">Salmonella diarizonae</name>
    <dbReference type="NCBI Taxonomy" id="59204"/>
    <lineage>
        <taxon>Bacteria</taxon>
        <taxon>Pseudomonadati</taxon>
        <taxon>Pseudomonadota</taxon>
        <taxon>Gammaproteobacteria</taxon>
        <taxon>Enterobacterales</taxon>
        <taxon>Enterobacteriaceae</taxon>
        <taxon>Salmonella</taxon>
    </lineage>
</organism>
<evidence type="ECO:0000259" key="3">
    <source>
        <dbReference type="PROSITE" id="PS51127"/>
    </source>
</evidence>
<evidence type="ECO:0000256" key="2">
    <source>
        <dbReference type="SAM" id="Phobius"/>
    </source>
</evidence>
<dbReference type="EMBL" id="DAAGOZ010000012">
    <property type="protein sequence ID" value="HAB3964673.1"/>
    <property type="molecule type" value="Genomic_DNA"/>
</dbReference>
<feature type="domain" description="Big-1" evidence="3">
    <location>
        <begin position="1382"/>
        <end position="1472"/>
    </location>
</feature>
<dbReference type="InterPro" id="IPR024519">
    <property type="entry name" value="IAT_beta"/>
</dbReference>
<dbReference type="InterPro" id="IPR008964">
    <property type="entry name" value="Invasin/intimin_cell_adhesion"/>
</dbReference>
<comment type="similarity">
    <text evidence="1">Belongs to the intimin/invasin family.</text>
</comment>
<reference evidence="4" key="2">
    <citation type="submission" date="2019-10" db="EMBL/GenBank/DDBJ databases">
        <authorList>
            <consortium name="NCBI Pathogen Detection Project"/>
        </authorList>
    </citation>
    <scope>NUCLEOTIDE SEQUENCE</scope>
    <source>
        <strain evidence="4">Salmonella enterica</strain>
    </source>
</reference>
<dbReference type="Pfam" id="PF11924">
    <property type="entry name" value="IAT_beta"/>
    <property type="match status" value="1"/>
</dbReference>